<proteinExistence type="predicted"/>
<dbReference type="OrthoDB" id="547680at2"/>
<gene>
    <name evidence="2" type="ORF">CHU95_06430</name>
</gene>
<feature type="region of interest" description="Disordered" evidence="1">
    <location>
        <begin position="301"/>
        <end position="326"/>
    </location>
</feature>
<sequence length="326" mass="36066">MVACYPGNRVLPCRDRSGVAPGGRGMLGRGGRCRSVLLSVWMLVAAPVLAADLPVIRVSDGQFQGDNTRVDYFYDLFQRLIDETTPRYGPATISQVRDKFTQNRLLAELKTGRIDVSWTATSIERERESHPIRIPIDMGLIGQRVPVIRASDAAAFEAIRTVEDLKRFKACQGAQWPDFDISAASGLQQITGVHIDLLYAMLRAHRCDYFARGVGEVAAEALTYGGPDLRIFNGLIIAYPMPIYFFVAPGRHDLARRLEEGLQTLLANGELKRMLSTHPSTRGAFPLERFNDATVIQLPNPTLPPETPLSDPRLWLSVGRHDGGPS</sequence>
<name>A0A255Z4Q5_9PROT</name>
<accession>A0A255Z4Q5</accession>
<comment type="caution">
    <text evidence="2">The sequence shown here is derived from an EMBL/GenBank/DDBJ whole genome shotgun (WGS) entry which is preliminary data.</text>
</comment>
<dbReference type="AlphaFoldDB" id="A0A255Z4Q5"/>
<evidence type="ECO:0000313" key="2">
    <source>
        <dbReference type="EMBL" id="OYQ35894.1"/>
    </source>
</evidence>
<dbReference type="Gene3D" id="3.40.190.10">
    <property type="entry name" value="Periplasmic binding protein-like II"/>
    <property type="match status" value="2"/>
</dbReference>
<keyword evidence="3" id="KW-1185">Reference proteome</keyword>
<evidence type="ECO:0000256" key="1">
    <source>
        <dbReference type="SAM" id="MobiDB-lite"/>
    </source>
</evidence>
<protein>
    <submittedName>
        <fullName evidence="2">Uncharacterized protein</fullName>
    </submittedName>
</protein>
<evidence type="ECO:0000313" key="3">
    <source>
        <dbReference type="Proteomes" id="UP000216998"/>
    </source>
</evidence>
<dbReference type="SUPFAM" id="SSF53850">
    <property type="entry name" value="Periplasmic binding protein-like II"/>
    <property type="match status" value="1"/>
</dbReference>
<dbReference type="EMBL" id="NOXU01000024">
    <property type="protein sequence ID" value="OYQ35894.1"/>
    <property type="molecule type" value="Genomic_DNA"/>
</dbReference>
<reference evidence="2 3" key="1">
    <citation type="submission" date="2017-07" db="EMBL/GenBank/DDBJ databases">
        <title>Niveispirillum cyanobacteriorum sp. nov., isolated from cyanobacterial aggregates in a eutrophic lake.</title>
        <authorList>
            <person name="Cai H."/>
        </authorList>
    </citation>
    <scope>NUCLEOTIDE SEQUENCE [LARGE SCALE GENOMIC DNA]</scope>
    <source>
        <strain evidence="3">TH1-14</strain>
    </source>
</reference>
<dbReference type="Proteomes" id="UP000216998">
    <property type="component" value="Unassembled WGS sequence"/>
</dbReference>
<organism evidence="2 3">
    <name type="scientific">Niveispirillum lacus</name>
    <dbReference type="NCBI Taxonomy" id="1981099"/>
    <lineage>
        <taxon>Bacteria</taxon>
        <taxon>Pseudomonadati</taxon>
        <taxon>Pseudomonadota</taxon>
        <taxon>Alphaproteobacteria</taxon>
        <taxon>Rhodospirillales</taxon>
        <taxon>Azospirillaceae</taxon>
        <taxon>Niveispirillum</taxon>
    </lineage>
</organism>